<keyword evidence="1" id="KW-0001">2Fe-2S</keyword>
<evidence type="ECO:0000313" key="7">
    <source>
        <dbReference type="Proteomes" id="UP000183200"/>
    </source>
</evidence>
<evidence type="ECO:0000256" key="4">
    <source>
        <dbReference type="ARBA" id="ARBA00023014"/>
    </source>
</evidence>
<feature type="domain" description="Rieske" evidence="5">
    <location>
        <begin position="74"/>
        <end position="149"/>
    </location>
</feature>
<proteinExistence type="predicted"/>
<organism evidence="6 7">
    <name type="scientific">Pedobacter steynii</name>
    <dbReference type="NCBI Taxonomy" id="430522"/>
    <lineage>
        <taxon>Bacteria</taxon>
        <taxon>Pseudomonadati</taxon>
        <taxon>Bacteroidota</taxon>
        <taxon>Sphingobacteriia</taxon>
        <taxon>Sphingobacteriales</taxon>
        <taxon>Sphingobacteriaceae</taxon>
        <taxon>Pedobacter</taxon>
    </lineage>
</organism>
<dbReference type="PROSITE" id="PS51296">
    <property type="entry name" value="RIESKE"/>
    <property type="match status" value="1"/>
</dbReference>
<accession>A0A1H0J5X3</accession>
<dbReference type="InterPro" id="IPR036922">
    <property type="entry name" value="Rieske_2Fe-2S_sf"/>
</dbReference>
<dbReference type="AlphaFoldDB" id="A0A1H0J5X3"/>
<dbReference type="SUPFAM" id="SSF50022">
    <property type="entry name" value="ISP domain"/>
    <property type="match status" value="1"/>
</dbReference>
<dbReference type="GO" id="GO:0051537">
    <property type="term" value="F:2 iron, 2 sulfur cluster binding"/>
    <property type="evidence" value="ECO:0007669"/>
    <property type="project" value="UniProtKB-KW"/>
</dbReference>
<keyword evidence="3" id="KW-0408">Iron</keyword>
<keyword evidence="4" id="KW-0411">Iron-sulfur</keyword>
<evidence type="ECO:0000256" key="3">
    <source>
        <dbReference type="ARBA" id="ARBA00023004"/>
    </source>
</evidence>
<dbReference type="Pfam" id="PF00355">
    <property type="entry name" value="Rieske"/>
    <property type="match status" value="1"/>
</dbReference>
<name>A0A1H0J5X3_9SPHI</name>
<sequence>MERDEFIKSLGFGLALVCTGSCFQACGGKGNTGTPDPNPNPPGGGGSTASVNLGSQLLAVGDQATANGVLFFRIATGNASSSFVATEAVCPHQQGALVWKQALNKIQCQLHFSEYGTNGAVLQGPQNTTGSTRTLKIYSTAVNNGTLTATIA</sequence>
<keyword evidence="7" id="KW-1185">Reference proteome</keyword>
<protein>
    <recommendedName>
        <fullName evidence="5">Rieske domain-containing protein</fullName>
    </recommendedName>
</protein>
<dbReference type="RefSeq" id="WP_074612493.1">
    <property type="nucleotide sequence ID" value="NZ_FNGY01000014.1"/>
</dbReference>
<evidence type="ECO:0000256" key="2">
    <source>
        <dbReference type="ARBA" id="ARBA00022723"/>
    </source>
</evidence>
<evidence type="ECO:0000313" key="6">
    <source>
        <dbReference type="EMBL" id="SDO38992.1"/>
    </source>
</evidence>
<dbReference type="STRING" id="430522.BFS30_20280"/>
<dbReference type="OrthoDB" id="165343at2"/>
<dbReference type="InterPro" id="IPR017941">
    <property type="entry name" value="Rieske_2Fe-2S"/>
</dbReference>
<dbReference type="GO" id="GO:0046872">
    <property type="term" value="F:metal ion binding"/>
    <property type="evidence" value="ECO:0007669"/>
    <property type="project" value="UniProtKB-KW"/>
</dbReference>
<keyword evidence="2" id="KW-0479">Metal-binding</keyword>
<dbReference type="EMBL" id="FNGY01000014">
    <property type="protein sequence ID" value="SDO38992.1"/>
    <property type="molecule type" value="Genomic_DNA"/>
</dbReference>
<dbReference type="Gene3D" id="2.102.10.10">
    <property type="entry name" value="Rieske [2Fe-2S] iron-sulphur domain"/>
    <property type="match status" value="1"/>
</dbReference>
<evidence type="ECO:0000256" key="1">
    <source>
        <dbReference type="ARBA" id="ARBA00022714"/>
    </source>
</evidence>
<dbReference type="Proteomes" id="UP000183200">
    <property type="component" value="Unassembled WGS sequence"/>
</dbReference>
<evidence type="ECO:0000259" key="5">
    <source>
        <dbReference type="PROSITE" id="PS51296"/>
    </source>
</evidence>
<reference evidence="7" key="1">
    <citation type="submission" date="2016-10" db="EMBL/GenBank/DDBJ databases">
        <authorList>
            <person name="Varghese N."/>
            <person name="Submissions S."/>
        </authorList>
    </citation>
    <scope>NUCLEOTIDE SEQUENCE [LARGE SCALE GENOMIC DNA]</scope>
    <source>
        <strain evidence="7">DSM 19110</strain>
    </source>
</reference>
<gene>
    <name evidence="6" type="ORF">SAMN05421820_11487</name>
</gene>